<dbReference type="Gene3D" id="1.20.1730.10">
    <property type="entry name" value="Sodium/glucose cotransporter"/>
    <property type="match status" value="1"/>
</dbReference>
<dbReference type="PANTHER" id="PTHR42985">
    <property type="entry name" value="SODIUM-COUPLED MONOCARBOXYLATE TRANSPORTER"/>
    <property type="match status" value="1"/>
</dbReference>
<evidence type="ECO:0000256" key="8">
    <source>
        <dbReference type="ARBA" id="ARBA00023065"/>
    </source>
</evidence>
<evidence type="ECO:0000256" key="12">
    <source>
        <dbReference type="SAM" id="Phobius"/>
    </source>
</evidence>
<feature type="non-terminal residue" evidence="13">
    <location>
        <position position="276"/>
    </location>
</feature>
<evidence type="ECO:0000256" key="5">
    <source>
        <dbReference type="ARBA" id="ARBA00022692"/>
    </source>
</evidence>
<feature type="transmembrane region" description="Helical" evidence="12">
    <location>
        <begin position="93"/>
        <end position="116"/>
    </location>
</feature>
<keyword evidence="4" id="KW-1003">Cell membrane</keyword>
<organism evidence="13 14">
    <name type="scientific">Lymnaea stagnalis</name>
    <name type="common">Great pond snail</name>
    <name type="synonym">Helix stagnalis</name>
    <dbReference type="NCBI Taxonomy" id="6523"/>
    <lineage>
        <taxon>Eukaryota</taxon>
        <taxon>Metazoa</taxon>
        <taxon>Spiralia</taxon>
        <taxon>Lophotrochozoa</taxon>
        <taxon>Mollusca</taxon>
        <taxon>Gastropoda</taxon>
        <taxon>Heterobranchia</taxon>
        <taxon>Euthyneura</taxon>
        <taxon>Panpulmonata</taxon>
        <taxon>Hygrophila</taxon>
        <taxon>Lymnaeoidea</taxon>
        <taxon>Lymnaeidae</taxon>
        <taxon>Lymnaea</taxon>
    </lineage>
</organism>
<dbReference type="InterPro" id="IPR051163">
    <property type="entry name" value="Sodium:Solute_Symporter_SSF"/>
</dbReference>
<reference evidence="13 14" key="1">
    <citation type="submission" date="2024-04" db="EMBL/GenBank/DDBJ databases">
        <authorList>
            <consortium name="Genoscope - CEA"/>
            <person name="William W."/>
        </authorList>
    </citation>
    <scope>NUCLEOTIDE SEQUENCE [LARGE SCALE GENOMIC DNA]</scope>
</reference>
<evidence type="ECO:0000313" key="13">
    <source>
        <dbReference type="EMBL" id="CAL1526707.1"/>
    </source>
</evidence>
<protein>
    <recommendedName>
        <fullName evidence="15">Sodium-coupled monocarboxylate transporter 1</fullName>
    </recommendedName>
</protein>
<evidence type="ECO:0000256" key="7">
    <source>
        <dbReference type="ARBA" id="ARBA00023053"/>
    </source>
</evidence>
<dbReference type="GO" id="GO:0015293">
    <property type="term" value="F:symporter activity"/>
    <property type="evidence" value="ECO:0007669"/>
    <property type="project" value="TreeGrafter"/>
</dbReference>
<comment type="subcellular location">
    <subcellularLocation>
        <location evidence="1">Cell membrane</location>
        <topology evidence="1">Multi-pass membrane protein</topology>
    </subcellularLocation>
</comment>
<keyword evidence="5 12" id="KW-0812">Transmembrane</keyword>
<dbReference type="Proteomes" id="UP001497497">
    <property type="component" value="Unassembled WGS sequence"/>
</dbReference>
<evidence type="ECO:0000256" key="11">
    <source>
        <dbReference type="RuleBase" id="RU362091"/>
    </source>
</evidence>
<keyword evidence="3" id="KW-0813">Transport</keyword>
<feature type="transmembrane region" description="Helical" evidence="12">
    <location>
        <begin position="237"/>
        <end position="258"/>
    </location>
</feature>
<accession>A0AAV2GZ81</accession>
<evidence type="ECO:0000256" key="9">
    <source>
        <dbReference type="ARBA" id="ARBA00023136"/>
    </source>
</evidence>
<dbReference type="AlphaFoldDB" id="A0AAV2GZ81"/>
<evidence type="ECO:0000256" key="2">
    <source>
        <dbReference type="ARBA" id="ARBA00006434"/>
    </source>
</evidence>
<keyword evidence="8" id="KW-0406">Ion transport</keyword>
<sequence>MVLWFGIVIYAYGHFTRCDPFTAGLISNRNQLPPYFVLSAMSTLPGVSGLYMAALFSSALSTISSGINSLAANTVEDIVKRLLRGQIERTITLITKIFVAVYGLLIIALAFAASFLDGPVTQMVMGVAGACGSPVVGIFLLGALVPSANKFGAITGGVVALAVNVYIVIGNQMYGRKYKPLPLPPTDMCNVNSTHSTISMDLTTPSTFSSSIAAMTTPQASVGSKDSFGFFLYDISYVWYSCIGIVLSFLVGLFVTLCTRRFVAPPTKDPELLFSC</sequence>
<evidence type="ECO:0008006" key="15">
    <source>
        <dbReference type="Google" id="ProtNLM"/>
    </source>
</evidence>
<dbReference type="PROSITE" id="PS50283">
    <property type="entry name" value="NA_SOLUT_SYMP_3"/>
    <property type="match status" value="1"/>
</dbReference>
<keyword evidence="6 12" id="KW-1133">Transmembrane helix</keyword>
<evidence type="ECO:0000313" key="14">
    <source>
        <dbReference type="Proteomes" id="UP001497497"/>
    </source>
</evidence>
<gene>
    <name evidence="13" type="ORF">GSLYS_00000884001</name>
</gene>
<evidence type="ECO:0000256" key="1">
    <source>
        <dbReference type="ARBA" id="ARBA00004651"/>
    </source>
</evidence>
<keyword evidence="9 12" id="KW-0472">Membrane</keyword>
<evidence type="ECO:0000256" key="6">
    <source>
        <dbReference type="ARBA" id="ARBA00022989"/>
    </source>
</evidence>
<keyword evidence="10" id="KW-0739">Sodium transport</keyword>
<dbReference type="Pfam" id="PF00474">
    <property type="entry name" value="SSF"/>
    <property type="match status" value="1"/>
</dbReference>
<keyword evidence="14" id="KW-1185">Reference proteome</keyword>
<dbReference type="GO" id="GO:0006814">
    <property type="term" value="P:sodium ion transport"/>
    <property type="evidence" value="ECO:0007669"/>
    <property type="project" value="UniProtKB-KW"/>
</dbReference>
<feature type="transmembrane region" description="Helical" evidence="12">
    <location>
        <begin position="50"/>
        <end position="72"/>
    </location>
</feature>
<name>A0AAV2GZ81_LYMST</name>
<dbReference type="EMBL" id="CAXITT010000008">
    <property type="protein sequence ID" value="CAL1526707.1"/>
    <property type="molecule type" value="Genomic_DNA"/>
</dbReference>
<keyword evidence="7" id="KW-0915">Sodium</keyword>
<evidence type="ECO:0000256" key="3">
    <source>
        <dbReference type="ARBA" id="ARBA00022448"/>
    </source>
</evidence>
<evidence type="ECO:0000256" key="10">
    <source>
        <dbReference type="ARBA" id="ARBA00023201"/>
    </source>
</evidence>
<dbReference type="InterPro" id="IPR001734">
    <property type="entry name" value="Na/solute_symporter"/>
</dbReference>
<dbReference type="InterPro" id="IPR038377">
    <property type="entry name" value="Na/Glc_symporter_sf"/>
</dbReference>
<comment type="caution">
    <text evidence="13">The sequence shown here is derived from an EMBL/GenBank/DDBJ whole genome shotgun (WGS) entry which is preliminary data.</text>
</comment>
<dbReference type="GO" id="GO:0005886">
    <property type="term" value="C:plasma membrane"/>
    <property type="evidence" value="ECO:0007669"/>
    <property type="project" value="UniProtKB-SubCell"/>
</dbReference>
<evidence type="ECO:0000256" key="4">
    <source>
        <dbReference type="ARBA" id="ARBA00022475"/>
    </source>
</evidence>
<dbReference type="PANTHER" id="PTHR42985:SF40">
    <property type="entry name" value="LD47995P-RELATED"/>
    <property type="match status" value="1"/>
</dbReference>
<proteinExistence type="inferred from homology"/>
<comment type="similarity">
    <text evidence="2 11">Belongs to the sodium:solute symporter (SSF) (TC 2.A.21) family.</text>
</comment>
<feature type="transmembrane region" description="Helical" evidence="12">
    <location>
        <begin position="122"/>
        <end position="144"/>
    </location>
</feature>
<feature type="transmembrane region" description="Helical" evidence="12">
    <location>
        <begin position="151"/>
        <end position="169"/>
    </location>
</feature>